<evidence type="ECO:0000313" key="2">
    <source>
        <dbReference type="Proteomes" id="UP000325577"/>
    </source>
</evidence>
<keyword evidence="2" id="KW-1185">Reference proteome</keyword>
<evidence type="ECO:0000313" key="1">
    <source>
        <dbReference type="EMBL" id="KAA8550440.1"/>
    </source>
</evidence>
<sequence>MMKMKKVKRNKTKMKEVRKMKIKKAKTKMTAMNKKEREPPLRLSSGSNLRSGLIAKLLEKDPFLAYKTNQFWGQIVDRRYMCNFSEKEGKKLRSIQKHASIETVISQVSRLAVRVRGCDINQRGADTQATLMQVIKDLAAFKMSSRYYPIIF</sequence>
<proteinExistence type="predicted"/>
<organism evidence="1 2">
    <name type="scientific">Nyssa sinensis</name>
    <dbReference type="NCBI Taxonomy" id="561372"/>
    <lineage>
        <taxon>Eukaryota</taxon>
        <taxon>Viridiplantae</taxon>
        <taxon>Streptophyta</taxon>
        <taxon>Embryophyta</taxon>
        <taxon>Tracheophyta</taxon>
        <taxon>Spermatophyta</taxon>
        <taxon>Magnoliopsida</taxon>
        <taxon>eudicotyledons</taxon>
        <taxon>Gunneridae</taxon>
        <taxon>Pentapetalae</taxon>
        <taxon>asterids</taxon>
        <taxon>Cornales</taxon>
        <taxon>Nyssaceae</taxon>
        <taxon>Nyssa</taxon>
    </lineage>
</organism>
<dbReference type="AlphaFoldDB" id="A0A5J5C8U9"/>
<accession>A0A5J5C8U9</accession>
<protein>
    <submittedName>
        <fullName evidence="1">Uncharacterized protein</fullName>
    </submittedName>
</protein>
<dbReference type="EMBL" id="CM018031">
    <property type="protein sequence ID" value="KAA8550440.1"/>
    <property type="molecule type" value="Genomic_DNA"/>
</dbReference>
<dbReference type="Proteomes" id="UP000325577">
    <property type="component" value="Linkage Group LG0"/>
</dbReference>
<reference evidence="1 2" key="1">
    <citation type="submission" date="2019-09" db="EMBL/GenBank/DDBJ databases">
        <title>A chromosome-level genome assembly of the Chinese tupelo Nyssa sinensis.</title>
        <authorList>
            <person name="Yang X."/>
            <person name="Kang M."/>
            <person name="Yang Y."/>
            <person name="Xiong H."/>
            <person name="Wang M."/>
            <person name="Zhang Z."/>
            <person name="Wang Z."/>
            <person name="Wu H."/>
            <person name="Ma T."/>
            <person name="Liu J."/>
            <person name="Xi Z."/>
        </authorList>
    </citation>
    <scope>NUCLEOTIDE SEQUENCE [LARGE SCALE GENOMIC DNA]</scope>
    <source>
        <strain evidence="1">J267</strain>
        <tissue evidence="1">Leaf</tissue>
    </source>
</reference>
<name>A0A5J5C8U9_9ASTE</name>
<gene>
    <name evidence="1" type="ORF">F0562_002124</name>
</gene>
<dbReference type="OrthoDB" id="1709567at2759"/>
<dbReference type="Gene3D" id="3.30.830.10">
    <property type="entry name" value="Metalloenzyme, LuxS/M16 peptidase-like"/>
    <property type="match status" value="1"/>
</dbReference>